<feature type="transmembrane region" description="Helical" evidence="6">
    <location>
        <begin position="179"/>
        <end position="198"/>
    </location>
</feature>
<dbReference type="Pfam" id="PF07690">
    <property type="entry name" value="MFS_1"/>
    <property type="match status" value="1"/>
</dbReference>
<evidence type="ECO:0000256" key="6">
    <source>
        <dbReference type="SAM" id="Phobius"/>
    </source>
</evidence>
<dbReference type="InterPro" id="IPR020846">
    <property type="entry name" value="MFS_dom"/>
</dbReference>
<dbReference type="PANTHER" id="PTHR23501">
    <property type="entry name" value="MAJOR FACILITATOR SUPERFAMILY"/>
    <property type="match status" value="1"/>
</dbReference>
<evidence type="ECO:0000256" key="1">
    <source>
        <dbReference type="ARBA" id="ARBA00004141"/>
    </source>
</evidence>
<feature type="transmembrane region" description="Helical" evidence="6">
    <location>
        <begin position="315"/>
        <end position="333"/>
    </location>
</feature>
<gene>
    <name evidence="8" type="ORF">FKW77_005891</name>
</gene>
<feature type="transmembrane region" description="Helical" evidence="6">
    <location>
        <begin position="114"/>
        <end position="133"/>
    </location>
</feature>
<dbReference type="PANTHER" id="PTHR23501:SF6">
    <property type="entry name" value="MULTIDRUG TRANSPORTER, PUTATIVE (AFU_ORTHOLOGUE AFUA_3G14560)-RELATED"/>
    <property type="match status" value="1"/>
</dbReference>
<feature type="transmembrane region" description="Helical" evidence="6">
    <location>
        <begin position="444"/>
        <end position="467"/>
    </location>
</feature>
<dbReference type="Proteomes" id="UP000316270">
    <property type="component" value="Chromosome 9"/>
</dbReference>
<feature type="transmembrane region" description="Helical" evidence="6">
    <location>
        <begin position="270"/>
        <end position="294"/>
    </location>
</feature>
<dbReference type="STRING" id="50376.A0A517LCH1"/>
<protein>
    <recommendedName>
        <fullName evidence="7">Major facilitator superfamily (MFS) profile domain-containing protein</fullName>
    </recommendedName>
</protein>
<evidence type="ECO:0000313" key="8">
    <source>
        <dbReference type="EMBL" id="QDS73302.1"/>
    </source>
</evidence>
<feature type="compositionally biased region" description="Low complexity" evidence="5">
    <location>
        <begin position="1"/>
        <end position="14"/>
    </location>
</feature>
<dbReference type="InterPro" id="IPR036259">
    <property type="entry name" value="MFS_trans_sf"/>
</dbReference>
<keyword evidence="9" id="KW-1185">Reference proteome</keyword>
<evidence type="ECO:0000259" key="7">
    <source>
        <dbReference type="PROSITE" id="PS50850"/>
    </source>
</evidence>
<dbReference type="SUPFAM" id="SSF103473">
    <property type="entry name" value="MFS general substrate transporter"/>
    <property type="match status" value="1"/>
</dbReference>
<keyword evidence="2 6" id="KW-0812">Transmembrane</keyword>
<dbReference type="GO" id="GO:0000329">
    <property type="term" value="C:fungal-type vacuole membrane"/>
    <property type="evidence" value="ECO:0007669"/>
    <property type="project" value="TreeGrafter"/>
</dbReference>
<feature type="transmembrane region" description="Helical" evidence="6">
    <location>
        <begin position="415"/>
        <end position="432"/>
    </location>
</feature>
<dbReference type="PROSITE" id="PS50850">
    <property type="entry name" value="MFS"/>
    <property type="match status" value="1"/>
</dbReference>
<evidence type="ECO:0000256" key="5">
    <source>
        <dbReference type="SAM" id="MobiDB-lite"/>
    </source>
</evidence>
<comment type="subcellular location">
    <subcellularLocation>
        <location evidence="1">Membrane</location>
        <topology evidence="1">Multi-pass membrane protein</topology>
    </subcellularLocation>
</comment>
<dbReference type="EMBL" id="CP042193">
    <property type="protein sequence ID" value="QDS73302.1"/>
    <property type="molecule type" value="Genomic_DNA"/>
</dbReference>
<evidence type="ECO:0000256" key="4">
    <source>
        <dbReference type="ARBA" id="ARBA00023136"/>
    </source>
</evidence>
<feature type="transmembrane region" description="Helical" evidence="6">
    <location>
        <begin position="588"/>
        <end position="606"/>
    </location>
</feature>
<accession>A0A517LCH1</accession>
<keyword evidence="4 6" id="KW-0472">Membrane</keyword>
<keyword evidence="3 6" id="KW-1133">Transmembrane helix</keyword>
<feature type="transmembrane region" description="Helical" evidence="6">
    <location>
        <begin position="507"/>
        <end position="533"/>
    </location>
</feature>
<dbReference type="AlphaFoldDB" id="A0A517LCH1"/>
<evidence type="ECO:0000313" key="9">
    <source>
        <dbReference type="Proteomes" id="UP000316270"/>
    </source>
</evidence>
<feature type="transmembrane region" description="Helical" evidence="6">
    <location>
        <begin position="473"/>
        <end position="495"/>
    </location>
</feature>
<sequence length="636" mass="68636">MPSSTSMARSSSRTSRSKRSRTRAVSEEDSLLSSPEREPSTTPSYRSFPDHDSWSATSSTITPGHFKLRPEFNDELPEDPTPEAGFVSPDADEADEIQKEPEDAGHGITRARGLAIISALAVLLVLGAGNISLLTTTQGAIASDLNAFEYTTWFTSAYLASMSSTGPVYAKLSYIFRTRYVLLGSSIVYFLGALITSSTPSVAGFLVGRAVAGAGAAGVTCVVQVLVQWAPAKRRGLCQGLLNTGYTAGVASGAIIGGALQPAIGWRAMFWLQLPFIALAGMVLLFAIPTTIIGMRPRQADHEASNCDKLGRIDYIGAGLLVAALVSLLYGLASPQFDTASIVAIIVSILVLTPLFVYQEAYRHDDPIVPVKVLKSRPVLFACLSTLIYMMSRWMVLFYTPIYATAVRDMHPAKAGSLLLPTNIGFALGGLITGQFHIRRDGSFYTACLAIFTVYPISLLAITFSTTQTVSMVFYWFLLLANGLCAGGAMNYTLAHLQHLVHIDVRLIAISIYFTFRGFAGTFGATVGGSIFYKALGAALRSRFAKAHLRPSPDLLRQLIGSPRAVQDLTGEWKTTAAQAYVDALRTLFLAAVAMSILTFILQALTGWKGPAEDEMCDSQRTEREEDEVLVRVPTE</sequence>
<feature type="transmembrane region" description="Helical" evidence="6">
    <location>
        <begin position="210"/>
        <end position="229"/>
    </location>
</feature>
<dbReference type="GO" id="GO:0015174">
    <property type="term" value="F:basic amino acid transmembrane transporter activity"/>
    <property type="evidence" value="ECO:0007669"/>
    <property type="project" value="TreeGrafter"/>
</dbReference>
<reference evidence="8 9" key="1">
    <citation type="submission" date="2019-07" db="EMBL/GenBank/DDBJ databases">
        <title>Finished genome of Venturia effusa.</title>
        <authorList>
            <person name="Young C.A."/>
            <person name="Cox M.P."/>
            <person name="Ganley A.R.D."/>
            <person name="David W.J."/>
        </authorList>
    </citation>
    <scope>NUCLEOTIDE SEQUENCE [LARGE SCALE GENOMIC DNA]</scope>
    <source>
        <strain evidence="9">albino</strain>
    </source>
</reference>
<evidence type="ECO:0000256" key="3">
    <source>
        <dbReference type="ARBA" id="ARBA00022989"/>
    </source>
</evidence>
<proteinExistence type="predicted"/>
<feature type="domain" description="Major facilitator superfamily (MFS) profile" evidence="7">
    <location>
        <begin position="116"/>
        <end position="607"/>
    </location>
</feature>
<feature type="transmembrane region" description="Helical" evidence="6">
    <location>
        <begin position="153"/>
        <end position="172"/>
    </location>
</feature>
<organism evidence="8 9">
    <name type="scientific">Venturia effusa</name>
    <dbReference type="NCBI Taxonomy" id="50376"/>
    <lineage>
        <taxon>Eukaryota</taxon>
        <taxon>Fungi</taxon>
        <taxon>Dikarya</taxon>
        <taxon>Ascomycota</taxon>
        <taxon>Pezizomycotina</taxon>
        <taxon>Dothideomycetes</taxon>
        <taxon>Pleosporomycetidae</taxon>
        <taxon>Venturiales</taxon>
        <taxon>Venturiaceae</taxon>
        <taxon>Venturia</taxon>
    </lineage>
</organism>
<dbReference type="InterPro" id="IPR011701">
    <property type="entry name" value="MFS"/>
</dbReference>
<dbReference type="Gene3D" id="1.20.1250.20">
    <property type="entry name" value="MFS general substrate transporter like domains"/>
    <property type="match status" value="2"/>
</dbReference>
<feature type="compositionally biased region" description="Basic and acidic residues" evidence="5">
    <location>
        <begin position="96"/>
        <end position="105"/>
    </location>
</feature>
<feature type="transmembrane region" description="Helical" evidence="6">
    <location>
        <begin position="339"/>
        <end position="358"/>
    </location>
</feature>
<feature type="transmembrane region" description="Helical" evidence="6">
    <location>
        <begin position="379"/>
        <end position="403"/>
    </location>
</feature>
<feature type="transmembrane region" description="Helical" evidence="6">
    <location>
        <begin position="241"/>
        <end position="264"/>
    </location>
</feature>
<feature type="region of interest" description="Disordered" evidence="5">
    <location>
        <begin position="1"/>
        <end position="105"/>
    </location>
</feature>
<name>A0A517LCH1_9PEZI</name>
<evidence type="ECO:0000256" key="2">
    <source>
        <dbReference type="ARBA" id="ARBA00022692"/>
    </source>
</evidence>
<dbReference type="OrthoDB" id="4160219at2759"/>